<keyword evidence="5" id="KW-1185">Reference proteome</keyword>
<evidence type="ECO:0000313" key="4">
    <source>
        <dbReference type="EMBL" id="ODQ60395.1"/>
    </source>
</evidence>
<dbReference type="EMBL" id="KV454210">
    <property type="protein sequence ID" value="ODQ60395.1"/>
    <property type="molecule type" value="Genomic_DNA"/>
</dbReference>
<evidence type="ECO:0000256" key="2">
    <source>
        <dbReference type="ARBA" id="ARBA00022857"/>
    </source>
</evidence>
<evidence type="ECO:0000256" key="1">
    <source>
        <dbReference type="ARBA" id="ARBA00006484"/>
    </source>
</evidence>
<comment type="similarity">
    <text evidence="1">Belongs to the short-chain dehydrogenases/reductases (SDR) family.</text>
</comment>
<evidence type="ECO:0000313" key="5">
    <source>
        <dbReference type="Proteomes" id="UP000094112"/>
    </source>
</evidence>
<dbReference type="GO" id="GO:0044281">
    <property type="term" value="P:small molecule metabolic process"/>
    <property type="evidence" value="ECO:0007669"/>
    <property type="project" value="UniProtKB-ARBA"/>
</dbReference>
<evidence type="ECO:0000256" key="3">
    <source>
        <dbReference type="ARBA" id="ARBA00023002"/>
    </source>
</evidence>
<dbReference type="InterPro" id="IPR002347">
    <property type="entry name" value="SDR_fam"/>
</dbReference>
<dbReference type="FunFam" id="3.40.50.720:FF:000090">
    <property type="entry name" value="NADP-dependent mannitol dehydrogenase"/>
    <property type="match status" value="1"/>
</dbReference>
<dbReference type="OrthoDB" id="1888931at2759"/>
<dbReference type="CDD" id="cd05352">
    <property type="entry name" value="MDH-like_SDR_c"/>
    <property type="match status" value="1"/>
</dbReference>
<sequence>MTLGDSAQPPFVSYISDEFTDELPRPAPKLQKNIFDNFSLKGKVAVITGGARGIGYAIAECYSQAGADIAIIDYSIDTAKESAKLLSSQYSNKVEAYFVDVSNDKDVDDAVIQIEKDFGTIDIFVANAGIVWTDGSILNSHLVNGPEKWRRLIDVDLNAVYYCAKSVGRIFKEKGSGSFIITASMSGHIANVPNYQTCYNVAKAGCLHLGRSLAVEWSGFARVNTISPGYVDSGLSDFLPKEVRAKWWSLIPMGRECLPQELVGAYLYLASDASTYTTGSDIKVDGGYTAV</sequence>
<dbReference type="GeneID" id="30200710"/>
<dbReference type="PRINTS" id="PR00081">
    <property type="entry name" value="GDHRDH"/>
</dbReference>
<dbReference type="PRINTS" id="PR00080">
    <property type="entry name" value="SDRFAMILY"/>
</dbReference>
<reference evidence="4 5" key="1">
    <citation type="journal article" date="2016" name="Proc. Natl. Acad. Sci. U.S.A.">
        <title>Comparative genomics of biotechnologically important yeasts.</title>
        <authorList>
            <person name="Riley R."/>
            <person name="Haridas S."/>
            <person name="Wolfe K.H."/>
            <person name="Lopes M.R."/>
            <person name="Hittinger C.T."/>
            <person name="Goeker M."/>
            <person name="Salamov A.A."/>
            <person name="Wisecaver J.H."/>
            <person name="Long T.M."/>
            <person name="Calvey C.H."/>
            <person name="Aerts A.L."/>
            <person name="Barry K.W."/>
            <person name="Choi C."/>
            <person name="Clum A."/>
            <person name="Coughlan A.Y."/>
            <person name="Deshpande S."/>
            <person name="Douglass A.P."/>
            <person name="Hanson S.J."/>
            <person name="Klenk H.-P."/>
            <person name="LaButti K.M."/>
            <person name="Lapidus A."/>
            <person name="Lindquist E.A."/>
            <person name="Lipzen A.M."/>
            <person name="Meier-Kolthoff J.P."/>
            <person name="Ohm R.A."/>
            <person name="Otillar R.P."/>
            <person name="Pangilinan J.L."/>
            <person name="Peng Y."/>
            <person name="Rokas A."/>
            <person name="Rosa C.A."/>
            <person name="Scheuner C."/>
            <person name="Sibirny A.A."/>
            <person name="Slot J.C."/>
            <person name="Stielow J.B."/>
            <person name="Sun H."/>
            <person name="Kurtzman C.P."/>
            <person name="Blackwell M."/>
            <person name="Grigoriev I.V."/>
            <person name="Jeffries T.W."/>
        </authorList>
    </citation>
    <scope>NUCLEOTIDE SEQUENCE [LARGE SCALE GENOMIC DNA]</scope>
    <source>
        <strain evidence="5">ATCC 58044 / CBS 1984 / NCYC 433 / NRRL Y-366-8</strain>
    </source>
</reference>
<gene>
    <name evidence="4" type="ORF">WICANDRAFT_62953</name>
</gene>
<protein>
    <recommendedName>
        <fullName evidence="6">Sorbose reductase SOU1</fullName>
    </recommendedName>
</protein>
<keyword evidence="3" id="KW-0560">Oxidoreductase</keyword>
<dbReference type="AlphaFoldDB" id="A0A1E3P4Q7"/>
<dbReference type="PANTHER" id="PTHR43008">
    <property type="entry name" value="BENZIL REDUCTASE"/>
    <property type="match status" value="1"/>
</dbReference>
<dbReference type="RefSeq" id="XP_019039602.1">
    <property type="nucleotide sequence ID" value="XM_019183464.1"/>
</dbReference>
<dbReference type="STRING" id="683960.A0A1E3P4Q7"/>
<dbReference type="GO" id="GO:0005975">
    <property type="term" value="P:carbohydrate metabolic process"/>
    <property type="evidence" value="ECO:0007669"/>
    <property type="project" value="UniProtKB-ARBA"/>
</dbReference>
<proteinExistence type="inferred from homology"/>
<accession>A0A1E3P4Q7</accession>
<dbReference type="PANTHER" id="PTHR43008:SF13">
    <property type="entry name" value="L-XYLULOSE REDUCTASE-RELATED"/>
    <property type="match status" value="1"/>
</dbReference>
<dbReference type="GO" id="GO:0050664">
    <property type="term" value="F:oxidoreductase activity, acting on NAD(P)H, oxygen as acceptor"/>
    <property type="evidence" value="ECO:0007669"/>
    <property type="project" value="TreeGrafter"/>
</dbReference>
<dbReference type="Pfam" id="PF13561">
    <property type="entry name" value="adh_short_C2"/>
    <property type="match status" value="1"/>
</dbReference>
<organism evidence="4 5">
    <name type="scientific">Wickerhamomyces anomalus (strain ATCC 58044 / CBS 1984 / NCYC 433 / NRRL Y-366-8)</name>
    <name type="common">Yeast</name>
    <name type="synonym">Hansenula anomala</name>
    <dbReference type="NCBI Taxonomy" id="683960"/>
    <lineage>
        <taxon>Eukaryota</taxon>
        <taxon>Fungi</taxon>
        <taxon>Dikarya</taxon>
        <taxon>Ascomycota</taxon>
        <taxon>Saccharomycotina</taxon>
        <taxon>Saccharomycetes</taxon>
        <taxon>Phaffomycetales</taxon>
        <taxon>Wickerhamomycetaceae</taxon>
        <taxon>Wickerhamomyces</taxon>
    </lineage>
</organism>
<dbReference type="Gene3D" id="3.40.50.720">
    <property type="entry name" value="NAD(P)-binding Rossmann-like Domain"/>
    <property type="match status" value="1"/>
</dbReference>
<keyword evidence="2" id="KW-0521">NADP</keyword>
<dbReference type="Proteomes" id="UP000094112">
    <property type="component" value="Unassembled WGS sequence"/>
</dbReference>
<dbReference type="InterPro" id="IPR036291">
    <property type="entry name" value="NAD(P)-bd_dom_sf"/>
</dbReference>
<dbReference type="GO" id="GO:0050085">
    <property type="term" value="F:mannitol 2-dehydrogenase (NADP+) activity"/>
    <property type="evidence" value="ECO:0007669"/>
    <property type="project" value="UniProtKB-ARBA"/>
</dbReference>
<dbReference type="SUPFAM" id="SSF51735">
    <property type="entry name" value="NAD(P)-binding Rossmann-fold domains"/>
    <property type="match status" value="1"/>
</dbReference>
<name>A0A1E3P4Q7_WICAA</name>
<evidence type="ECO:0008006" key="6">
    <source>
        <dbReference type="Google" id="ProtNLM"/>
    </source>
</evidence>